<dbReference type="InterPro" id="IPR032466">
    <property type="entry name" value="Metal_Hydrolase"/>
</dbReference>
<comment type="subunit">
    <text evidence="3">Monomer.</text>
</comment>
<dbReference type="Gene3D" id="3.20.20.140">
    <property type="entry name" value="Metal-dependent hydrolases"/>
    <property type="match status" value="1"/>
</dbReference>
<evidence type="ECO:0000256" key="7">
    <source>
        <dbReference type="ARBA" id="ARBA00023080"/>
    </source>
</evidence>
<evidence type="ECO:0000259" key="9">
    <source>
        <dbReference type="Pfam" id="PF00962"/>
    </source>
</evidence>
<dbReference type="OrthoDB" id="272271at2759"/>
<dbReference type="InterPro" id="IPR001365">
    <property type="entry name" value="A_deaminase_dom"/>
</dbReference>
<dbReference type="CDD" id="cd00443">
    <property type="entry name" value="ADA_AMPD"/>
    <property type="match status" value="1"/>
</dbReference>
<dbReference type="PANTHER" id="PTHR11409">
    <property type="entry name" value="ADENOSINE DEAMINASE"/>
    <property type="match status" value="1"/>
</dbReference>
<evidence type="ECO:0000256" key="3">
    <source>
        <dbReference type="ARBA" id="ARBA00011245"/>
    </source>
</evidence>
<sequence length="350" mass="39601">MSFYQALPKVELHAHLNTSISTTTMEKLIQQKPHLNIQHNMTAIRKGQKRTMDECFEMFKVIHQLTVSIEDIFMVAKEVIKEFAADGVKYLELRSTPREESTTGMTKKSYVEAILEAIKQCKREGVDIDVKFLLSIDRRHGPVVAMETVKLAEEFFASTDGLVVGVDLSGDPAVEHAKNYIAPLQAARNIGLKLAVHMAEIPHQNEEVEMFLGLPPDRIGHGTFLHPEVGGSEYLVDIIIKHQIPIELCLTSNLKGQTVSSYDQHHFKYWYNRGHSCVICTDGKGAFASDLSQEYQIAETTFNLSKAQIWDISYQSINHIFAPVSVKSDLKRLWKDLKPGLFNQYELQIA</sequence>
<dbReference type="GO" id="GO:0009117">
    <property type="term" value="P:nucleotide metabolic process"/>
    <property type="evidence" value="ECO:0007669"/>
    <property type="project" value="UniProtKB-KW"/>
</dbReference>
<keyword evidence="4" id="KW-0479">Metal-binding</keyword>
<keyword evidence="6" id="KW-0862">Zinc</keyword>
<keyword evidence="7" id="KW-0546">Nucleotide metabolism</keyword>
<dbReference type="OMA" id="RPQFKPY"/>
<keyword evidence="5" id="KW-0378">Hydrolase</keyword>
<evidence type="ECO:0000313" key="11">
    <source>
        <dbReference type="Proteomes" id="UP000287033"/>
    </source>
</evidence>
<evidence type="ECO:0000256" key="2">
    <source>
        <dbReference type="ARBA" id="ARBA00006676"/>
    </source>
</evidence>
<organism evidence="10 11">
    <name type="scientific">Chiloscyllium punctatum</name>
    <name type="common">Brownbanded bambooshark</name>
    <name type="synonym">Hemiscyllium punctatum</name>
    <dbReference type="NCBI Taxonomy" id="137246"/>
    <lineage>
        <taxon>Eukaryota</taxon>
        <taxon>Metazoa</taxon>
        <taxon>Chordata</taxon>
        <taxon>Craniata</taxon>
        <taxon>Vertebrata</taxon>
        <taxon>Chondrichthyes</taxon>
        <taxon>Elasmobranchii</taxon>
        <taxon>Galeomorphii</taxon>
        <taxon>Galeoidea</taxon>
        <taxon>Orectolobiformes</taxon>
        <taxon>Hemiscylliidae</taxon>
        <taxon>Chiloscyllium</taxon>
    </lineage>
</organism>
<name>A0A401SF86_CHIPU</name>
<dbReference type="SUPFAM" id="SSF51556">
    <property type="entry name" value="Metallo-dependent hydrolases"/>
    <property type="match status" value="1"/>
</dbReference>
<protein>
    <recommendedName>
        <fullName evidence="9">Adenosine deaminase domain-containing protein</fullName>
    </recommendedName>
</protein>
<dbReference type="STRING" id="137246.A0A401SF86"/>
<reference evidence="10 11" key="1">
    <citation type="journal article" date="2018" name="Nat. Ecol. Evol.">
        <title>Shark genomes provide insights into elasmobranch evolution and the origin of vertebrates.</title>
        <authorList>
            <person name="Hara Y"/>
            <person name="Yamaguchi K"/>
            <person name="Onimaru K"/>
            <person name="Kadota M"/>
            <person name="Koyanagi M"/>
            <person name="Keeley SD"/>
            <person name="Tatsumi K"/>
            <person name="Tanaka K"/>
            <person name="Motone F"/>
            <person name="Kageyama Y"/>
            <person name="Nozu R"/>
            <person name="Adachi N"/>
            <person name="Nishimura O"/>
            <person name="Nakagawa R"/>
            <person name="Tanegashima C"/>
            <person name="Kiyatake I"/>
            <person name="Matsumoto R"/>
            <person name="Murakumo K"/>
            <person name="Nishida K"/>
            <person name="Terakita A"/>
            <person name="Kuratani S"/>
            <person name="Sato K"/>
            <person name="Hyodo S Kuraku.S."/>
        </authorList>
    </citation>
    <scope>NUCLEOTIDE SEQUENCE [LARGE SCALE GENOMIC DNA]</scope>
</reference>
<dbReference type="GO" id="GO:0046103">
    <property type="term" value="P:inosine biosynthetic process"/>
    <property type="evidence" value="ECO:0007669"/>
    <property type="project" value="TreeGrafter"/>
</dbReference>
<comment type="caution">
    <text evidence="10">The sequence shown here is derived from an EMBL/GenBank/DDBJ whole genome shotgun (WGS) entry which is preliminary data.</text>
</comment>
<dbReference type="GO" id="GO:0004000">
    <property type="term" value="F:adenosine deaminase activity"/>
    <property type="evidence" value="ECO:0007669"/>
    <property type="project" value="TreeGrafter"/>
</dbReference>
<dbReference type="Proteomes" id="UP000287033">
    <property type="component" value="Unassembled WGS sequence"/>
</dbReference>
<dbReference type="AlphaFoldDB" id="A0A401SF86"/>
<keyword evidence="11" id="KW-1185">Reference proteome</keyword>
<dbReference type="GO" id="GO:0006154">
    <property type="term" value="P:adenosine catabolic process"/>
    <property type="evidence" value="ECO:0007669"/>
    <property type="project" value="TreeGrafter"/>
</dbReference>
<dbReference type="Pfam" id="PF00962">
    <property type="entry name" value="A_deaminase"/>
    <property type="match status" value="1"/>
</dbReference>
<feature type="domain" description="Adenosine deaminase" evidence="9">
    <location>
        <begin position="8"/>
        <end position="330"/>
    </location>
</feature>
<gene>
    <name evidence="10" type="ORF">chiPu_0007449</name>
</gene>
<dbReference type="PANTHER" id="PTHR11409:SF42">
    <property type="entry name" value="ADENOSINE DEAMINASE-LIKE PROTEIN"/>
    <property type="match status" value="1"/>
</dbReference>
<evidence type="ECO:0000256" key="8">
    <source>
        <dbReference type="ARBA" id="ARBA00048787"/>
    </source>
</evidence>
<comment type="catalytic activity">
    <reaction evidence="8">
        <text>N(6)-methyl-AMP + H2O + H(+) = IMP + methylamine</text>
        <dbReference type="Rhea" id="RHEA:16001"/>
        <dbReference type="ChEBI" id="CHEBI:15377"/>
        <dbReference type="ChEBI" id="CHEBI:15378"/>
        <dbReference type="ChEBI" id="CHEBI:58053"/>
        <dbReference type="ChEBI" id="CHEBI:59338"/>
        <dbReference type="ChEBI" id="CHEBI:144842"/>
    </reaction>
    <physiologicalReaction direction="left-to-right" evidence="8">
        <dbReference type="Rhea" id="RHEA:16002"/>
    </physiologicalReaction>
</comment>
<evidence type="ECO:0000256" key="1">
    <source>
        <dbReference type="ARBA" id="ARBA00001947"/>
    </source>
</evidence>
<dbReference type="FunFam" id="3.20.20.140:FF:000033">
    <property type="entry name" value="Adenosine deaminase-like protein"/>
    <property type="match status" value="1"/>
</dbReference>
<dbReference type="GO" id="GO:0046872">
    <property type="term" value="F:metal ion binding"/>
    <property type="evidence" value="ECO:0007669"/>
    <property type="project" value="UniProtKB-KW"/>
</dbReference>
<accession>A0A401SF86</accession>
<comment type="similarity">
    <text evidence="2">Belongs to the metallo-dependent hydrolases superfamily. Adenosine and AMP deaminases family.</text>
</comment>
<evidence type="ECO:0000256" key="4">
    <source>
        <dbReference type="ARBA" id="ARBA00022723"/>
    </source>
</evidence>
<evidence type="ECO:0000256" key="6">
    <source>
        <dbReference type="ARBA" id="ARBA00022833"/>
    </source>
</evidence>
<proteinExistence type="inferred from homology"/>
<dbReference type="InterPro" id="IPR006330">
    <property type="entry name" value="Ado/ade_deaminase"/>
</dbReference>
<dbReference type="EMBL" id="BEZZ01000228">
    <property type="protein sequence ID" value="GCC29013.1"/>
    <property type="molecule type" value="Genomic_DNA"/>
</dbReference>
<comment type="cofactor">
    <cofactor evidence="1">
        <name>Zn(2+)</name>
        <dbReference type="ChEBI" id="CHEBI:29105"/>
    </cofactor>
</comment>
<evidence type="ECO:0000313" key="10">
    <source>
        <dbReference type="EMBL" id="GCC29013.1"/>
    </source>
</evidence>
<evidence type="ECO:0000256" key="5">
    <source>
        <dbReference type="ARBA" id="ARBA00022801"/>
    </source>
</evidence>